<feature type="transmembrane region" description="Helical" evidence="5">
    <location>
        <begin position="456"/>
        <end position="481"/>
    </location>
</feature>
<feature type="transmembrane region" description="Helical" evidence="5">
    <location>
        <begin position="488"/>
        <end position="510"/>
    </location>
</feature>
<dbReference type="InterPro" id="IPR036259">
    <property type="entry name" value="MFS_trans_sf"/>
</dbReference>
<dbReference type="Proteomes" id="UP001150879">
    <property type="component" value="Unassembled WGS sequence"/>
</dbReference>
<reference evidence="6" key="2">
    <citation type="journal article" date="2023" name="IMA Fungus">
        <title>Comparative genomic study of the Penicillium genus elucidates a diverse pangenome and 15 lateral gene transfer events.</title>
        <authorList>
            <person name="Petersen C."/>
            <person name="Sorensen T."/>
            <person name="Nielsen M.R."/>
            <person name="Sondergaard T.E."/>
            <person name="Sorensen J.L."/>
            <person name="Fitzpatrick D.A."/>
            <person name="Frisvad J.C."/>
            <person name="Nielsen K.L."/>
        </authorList>
    </citation>
    <scope>NUCLEOTIDE SEQUENCE</scope>
    <source>
        <strain evidence="6">IBT 16849</strain>
    </source>
</reference>
<protein>
    <submittedName>
        <fullName evidence="6">Major facilitator superfamily domain-containing protein</fullName>
    </submittedName>
</protein>
<keyword evidence="2 5" id="KW-0812">Transmembrane</keyword>
<dbReference type="InterPro" id="IPR011701">
    <property type="entry name" value="MFS"/>
</dbReference>
<feature type="transmembrane region" description="Helical" evidence="5">
    <location>
        <begin position="522"/>
        <end position="544"/>
    </location>
</feature>
<reference evidence="6" key="1">
    <citation type="submission" date="2022-11" db="EMBL/GenBank/DDBJ databases">
        <authorList>
            <person name="Petersen C."/>
        </authorList>
    </citation>
    <scope>NUCLEOTIDE SEQUENCE</scope>
    <source>
        <strain evidence="6">IBT 16849</strain>
    </source>
</reference>
<feature type="transmembrane region" description="Helical" evidence="5">
    <location>
        <begin position="111"/>
        <end position="132"/>
    </location>
</feature>
<dbReference type="Pfam" id="PF07690">
    <property type="entry name" value="MFS_1"/>
    <property type="match status" value="1"/>
</dbReference>
<dbReference type="PANTHER" id="PTHR23502:SF181">
    <property type="entry name" value="MAJOR FACILITATOR SUPERFAMILY (MFS) PROFILE DOMAIN-CONTAINING PROTEIN"/>
    <property type="match status" value="1"/>
</dbReference>
<dbReference type="AlphaFoldDB" id="A0A9W9N0T1"/>
<feature type="transmembrane region" description="Helical" evidence="5">
    <location>
        <begin position="346"/>
        <end position="371"/>
    </location>
</feature>
<evidence type="ECO:0000256" key="1">
    <source>
        <dbReference type="ARBA" id="ARBA00004141"/>
    </source>
</evidence>
<keyword evidence="7" id="KW-1185">Reference proteome</keyword>
<keyword evidence="3 5" id="KW-1133">Transmembrane helix</keyword>
<keyword evidence="4 5" id="KW-0472">Membrane</keyword>
<dbReference type="SUPFAM" id="SSF103473">
    <property type="entry name" value="MFS general substrate transporter"/>
    <property type="match status" value="1"/>
</dbReference>
<dbReference type="Gene3D" id="1.20.1250.20">
    <property type="entry name" value="MFS general substrate transporter like domains"/>
    <property type="match status" value="1"/>
</dbReference>
<accession>A0A9W9N0T1</accession>
<evidence type="ECO:0000313" key="6">
    <source>
        <dbReference type="EMBL" id="KAJ5211092.1"/>
    </source>
</evidence>
<dbReference type="GO" id="GO:0005886">
    <property type="term" value="C:plasma membrane"/>
    <property type="evidence" value="ECO:0007669"/>
    <property type="project" value="TreeGrafter"/>
</dbReference>
<comment type="caution">
    <text evidence="6">The sequence shown here is derived from an EMBL/GenBank/DDBJ whole genome shotgun (WGS) entry which is preliminary data.</text>
</comment>
<feature type="transmembrane region" description="Helical" evidence="5">
    <location>
        <begin position="425"/>
        <end position="444"/>
    </location>
</feature>
<organism evidence="6 7">
    <name type="scientific">Penicillium cf. griseofulvum</name>
    <dbReference type="NCBI Taxonomy" id="2972120"/>
    <lineage>
        <taxon>Eukaryota</taxon>
        <taxon>Fungi</taxon>
        <taxon>Dikarya</taxon>
        <taxon>Ascomycota</taxon>
        <taxon>Pezizomycotina</taxon>
        <taxon>Eurotiomycetes</taxon>
        <taxon>Eurotiomycetidae</taxon>
        <taxon>Eurotiales</taxon>
        <taxon>Aspergillaceae</taxon>
        <taxon>Penicillium</taxon>
    </lineage>
</organism>
<feature type="transmembrane region" description="Helical" evidence="5">
    <location>
        <begin position="188"/>
        <end position="207"/>
    </location>
</feature>
<feature type="transmembrane region" description="Helical" evidence="5">
    <location>
        <begin position="383"/>
        <end position="404"/>
    </location>
</feature>
<evidence type="ECO:0000256" key="4">
    <source>
        <dbReference type="ARBA" id="ARBA00023136"/>
    </source>
</evidence>
<dbReference type="EMBL" id="JAPQKP010000001">
    <property type="protein sequence ID" value="KAJ5211092.1"/>
    <property type="molecule type" value="Genomic_DNA"/>
</dbReference>
<gene>
    <name evidence="6" type="ORF">N7472_001231</name>
</gene>
<sequence>MSGFRHAFSLSSEQVRAANPPGTVLLSARGLHAAEQGESARGHELVLIPQPSSSPADPLNWAIWRKVAVLTCMSLYAAVGNFASASIASAFPLYATPLAFDPPVSIGKLTHLTAVNVLMMGAANIWWVPLANIFGRRPIILGNLLLLVLCSMWAGLAKSFGSLLAARIFMGIAVAPADTSNRFLNYPVFSYITNPIWSTSVAPNVVGEIFLTHQRGRAMGCYTACICLGPIIGGMSGGYVAGNKGLAWIHWVNVILAATLLLGTAALVPETLFDRSQAQCSTQFEDSGNTEGKPNVQFAENAATTSLSNKLDQETDFVSMLRLRRFEGDVIQKFLAPWKTLRLPGVWLVMFWYAGLVGGVVTITTIGPSLIAEPPYLWGKDSGLIMTGGIVGAVLGLIMTNVTADRIIVTKSVLQGDSFVEPERRLLIAIPGLLLATTGLWTFGFCAQSLGPPHMWVGMQFGIGMLSFGLMQAPSIGFNYLIDAYGPLAADCFVAVTCMRSIVSFSWTFFAGEWVTSAGPAIPFGVFGALMGVFSFFTIPVWAWGKRTRIATAHWVPKFS</sequence>
<evidence type="ECO:0000256" key="5">
    <source>
        <dbReference type="SAM" id="Phobius"/>
    </source>
</evidence>
<evidence type="ECO:0000313" key="7">
    <source>
        <dbReference type="Proteomes" id="UP001150879"/>
    </source>
</evidence>
<feature type="transmembrane region" description="Helical" evidence="5">
    <location>
        <begin position="144"/>
        <end position="168"/>
    </location>
</feature>
<dbReference type="PANTHER" id="PTHR23502">
    <property type="entry name" value="MAJOR FACILITATOR SUPERFAMILY"/>
    <property type="match status" value="1"/>
</dbReference>
<feature type="transmembrane region" description="Helical" evidence="5">
    <location>
        <begin position="248"/>
        <end position="268"/>
    </location>
</feature>
<dbReference type="GO" id="GO:0022857">
    <property type="term" value="F:transmembrane transporter activity"/>
    <property type="evidence" value="ECO:0007669"/>
    <property type="project" value="InterPro"/>
</dbReference>
<name>A0A9W9N0T1_9EURO</name>
<dbReference type="OrthoDB" id="2585655at2759"/>
<evidence type="ECO:0000256" key="3">
    <source>
        <dbReference type="ARBA" id="ARBA00022989"/>
    </source>
</evidence>
<comment type="subcellular location">
    <subcellularLocation>
        <location evidence="1">Membrane</location>
        <topology evidence="1">Multi-pass membrane protein</topology>
    </subcellularLocation>
</comment>
<feature type="transmembrane region" description="Helical" evidence="5">
    <location>
        <begin position="67"/>
        <end position="91"/>
    </location>
</feature>
<feature type="transmembrane region" description="Helical" evidence="5">
    <location>
        <begin position="219"/>
        <end position="242"/>
    </location>
</feature>
<evidence type="ECO:0000256" key="2">
    <source>
        <dbReference type="ARBA" id="ARBA00022692"/>
    </source>
</evidence>
<proteinExistence type="predicted"/>